<name>A0ABV4XE62_9CYAN</name>
<protein>
    <submittedName>
        <fullName evidence="1">FAD-dependent oxidoreductase</fullName>
    </submittedName>
</protein>
<dbReference type="InterPro" id="IPR036188">
    <property type="entry name" value="FAD/NAD-bd_sf"/>
</dbReference>
<evidence type="ECO:0000313" key="2">
    <source>
        <dbReference type="Proteomes" id="UP001576774"/>
    </source>
</evidence>
<gene>
    <name evidence="1" type="ORF">ACE1CC_29930</name>
</gene>
<keyword evidence="2" id="KW-1185">Reference proteome</keyword>
<comment type="caution">
    <text evidence="1">The sequence shown here is derived from an EMBL/GenBank/DDBJ whole genome shotgun (WGS) entry which is preliminary data.</text>
</comment>
<proteinExistence type="predicted"/>
<sequence>MINIGSLLRVQSSPSVVRTYDIIGFGDEVPGVFAVVAAAREYRRRTNRYPRVLLLSKGNLQQGIGGHLIRGGLACLDRSQVEKSLRDSLGLDTFGDPPAIYKEFLQKTGVRAVSLDPAKGSAVLRQMLTEAKIDFISNVGIKFVDKQADRLVSITTFTGETFTAKQFIDATVNAELAQAAGVRKLKGFETFGLPESELAVTLVFETQGLTITELRNFELQLLKRFTNFADIEAQKWLWTAAGNNDLLVQQLRKDMVDAQGNLKTLWVGTDDIVVRSPALSVAYHSFRNLKFSLYESGRLFDKANIAILPGGRLSWNSLLFAVNASTAEALARGGAKPSLPMLSEMNYLEKWFKSIGASDLIPASELYIRHAGNVTGVVQPLDGADMLMSGVPSNEALGTFGYHFDVRGGIKGIADRAYANGFSQVSFPLPVYNVGFQHALIKSVRNLAVVSPGSGFTGMAPASGRIVEYNSGVGQALGIAAAIALLRNRNLADVTNREVRQVLGDTKRLPRIFGIPKIAEASRLGEFESALGNVFVA</sequence>
<dbReference type="RefSeq" id="WP_413274081.1">
    <property type="nucleotide sequence ID" value="NZ_JBHFNQ010000217.1"/>
</dbReference>
<dbReference type="Pfam" id="PF12831">
    <property type="entry name" value="FAD_oxidored"/>
    <property type="match status" value="1"/>
</dbReference>
<accession>A0ABV4XE62</accession>
<reference evidence="1 2" key="1">
    <citation type="submission" date="2024-09" db="EMBL/GenBank/DDBJ databases">
        <title>Floridaenema gen nov. (Aerosakkonemataceae, Aerosakkonematales ord. nov., Cyanobacteria) from benthic tropical and subtropical fresh waters, with the description of four new species.</title>
        <authorList>
            <person name="Moretto J.A."/>
            <person name="Berthold D.E."/>
            <person name="Lefler F.W."/>
            <person name="Huang I.-S."/>
            <person name="Laughinghouse H. IV."/>
        </authorList>
    </citation>
    <scope>NUCLEOTIDE SEQUENCE [LARGE SCALE GENOMIC DNA]</scope>
    <source>
        <strain evidence="1 2">BLCC-F46</strain>
    </source>
</reference>
<dbReference type="Proteomes" id="UP001576774">
    <property type="component" value="Unassembled WGS sequence"/>
</dbReference>
<dbReference type="EMBL" id="JBHFNQ010000217">
    <property type="protein sequence ID" value="MFB2881090.1"/>
    <property type="molecule type" value="Genomic_DNA"/>
</dbReference>
<evidence type="ECO:0000313" key="1">
    <source>
        <dbReference type="EMBL" id="MFB2881090.1"/>
    </source>
</evidence>
<organism evidence="1 2">
    <name type="scientific">Floridaenema aerugineum BLCC-F46</name>
    <dbReference type="NCBI Taxonomy" id="3153654"/>
    <lineage>
        <taxon>Bacteria</taxon>
        <taxon>Bacillati</taxon>
        <taxon>Cyanobacteriota</taxon>
        <taxon>Cyanophyceae</taxon>
        <taxon>Oscillatoriophycideae</taxon>
        <taxon>Aerosakkonematales</taxon>
        <taxon>Aerosakkonemataceae</taxon>
        <taxon>Floridanema</taxon>
        <taxon>Floridanema aerugineum</taxon>
    </lineage>
</organism>
<dbReference type="SUPFAM" id="SSF51905">
    <property type="entry name" value="FAD/NAD(P)-binding domain"/>
    <property type="match status" value="1"/>
</dbReference>